<evidence type="ECO:0000313" key="2">
    <source>
        <dbReference type="Proteomes" id="UP000037146"/>
    </source>
</evidence>
<accession>A0A0K9GPG6</accession>
<keyword evidence="2" id="KW-1185">Reference proteome</keyword>
<reference evidence="2" key="1">
    <citation type="submission" date="2015-07" db="EMBL/GenBank/DDBJ databases">
        <title>Genome sequencing project for genomic taxonomy and phylogenomics of Bacillus-like bacteria.</title>
        <authorList>
            <person name="Liu B."/>
            <person name="Wang J."/>
            <person name="Zhu Y."/>
            <person name="Liu G."/>
            <person name="Chen Q."/>
            <person name="Chen Z."/>
            <person name="Lan J."/>
            <person name="Che J."/>
            <person name="Ge C."/>
            <person name="Shi H."/>
            <person name="Pan Z."/>
            <person name="Liu X."/>
        </authorList>
    </citation>
    <scope>NUCLEOTIDE SEQUENCE [LARGE SCALE GENOMIC DNA]</scope>
    <source>
        <strain evidence="2">FJAT-27997</strain>
    </source>
</reference>
<dbReference type="OrthoDB" id="2602945at2"/>
<name>A0A0K9GPG6_9BACI</name>
<evidence type="ECO:0008006" key="3">
    <source>
        <dbReference type="Google" id="ProtNLM"/>
    </source>
</evidence>
<proteinExistence type="predicted"/>
<dbReference type="AlphaFoldDB" id="A0A0K9GPG6"/>
<protein>
    <recommendedName>
        <fullName evidence="3">HicA family toxin-antitoxin system</fullName>
    </recommendedName>
</protein>
<dbReference type="PATRIC" id="fig|1679170.3.peg.520"/>
<dbReference type="Proteomes" id="UP000037146">
    <property type="component" value="Unassembled WGS sequence"/>
</dbReference>
<dbReference type="EMBL" id="LFZW01000001">
    <property type="protein sequence ID" value="KMY48538.1"/>
    <property type="molecule type" value="Genomic_DNA"/>
</dbReference>
<organism evidence="1 2">
    <name type="scientific">Peribacillus loiseleuriae</name>
    <dbReference type="NCBI Taxonomy" id="1679170"/>
    <lineage>
        <taxon>Bacteria</taxon>
        <taxon>Bacillati</taxon>
        <taxon>Bacillota</taxon>
        <taxon>Bacilli</taxon>
        <taxon>Bacillales</taxon>
        <taxon>Bacillaceae</taxon>
        <taxon>Peribacillus</taxon>
    </lineage>
</organism>
<comment type="caution">
    <text evidence="1">The sequence shown here is derived from an EMBL/GenBank/DDBJ whole genome shotgun (WGS) entry which is preliminary data.</text>
</comment>
<sequence>MTKENEQQLKVKDFEVEPILVDHPPIHKRHAFSFTVEGDEFKGHFHDGEIQWMHPEPKQMIGEEKADAIENKIHELLRQYGISNPIKDIEIEQVFEGKPHERHQFILKVDGEEFKGFVHEGEIQWFQPHPKQKLKDEHVEAIETEIHEKVEGPYFH</sequence>
<evidence type="ECO:0000313" key="1">
    <source>
        <dbReference type="EMBL" id="KMY48538.1"/>
    </source>
</evidence>
<gene>
    <name evidence="1" type="ORF">AC625_02600</name>
</gene>
<dbReference type="RefSeq" id="WP_049679863.1">
    <property type="nucleotide sequence ID" value="NZ_LFZW01000001.1"/>
</dbReference>